<accession>A0A149VWT2</accession>
<dbReference type="EMBL" id="LRRD01000067">
    <property type="protein sequence ID" value="KXW57364.1"/>
    <property type="molecule type" value="Genomic_DNA"/>
</dbReference>
<dbReference type="Proteomes" id="UP000075653">
    <property type="component" value="Unassembled WGS sequence"/>
</dbReference>
<sequence length="80" mass="9016">MSGSCTKQTINGWQGSVYCSHHFPPPISNMGVHWKNSARKKIRQASLQPIEQSQPTICVGYSLNAFSQFTQRQHAQKQGR</sequence>
<organism evidence="1 2">
    <name type="scientific">Ferrovum myxofaciens</name>
    <dbReference type="NCBI Taxonomy" id="416213"/>
    <lineage>
        <taxon>Bacteria</taxon>
        <taxon>Pseudomonadati</taxon>
        <taxon>Pseudomonadota</taxon>
        <taxon>Betaproteobacteria</taxon>
        <taxon>Ferrovales</taxon>
        <taxon>Ferrovaceae</taxon>
        <taxon>Ferrovum</taxon>
    </lineage>
</organism>
<dbReference type="AlphaFoldDB" id="A0A149VWT2"/>
<evidence type="ECO:0000313" key="2">
    <source>
        <dbReference type="Proteomes" id="UP000075653"/>
    </source>
</evidence>
<name>A0A149VWT2_9PROT</name>
<proteinExistence type="predicted"/>
<evidence type="ECO:0000313" key="1">
    <source>
        <dbReference type="EMBL" id="KXW57364.1"/>
    </source>
</evidence>
<comment type="caution">
    <text evidence="1">The sequence shown here is derived from an EMBL/GenBank/DDBJ whole genome shotgun (WGS) entry which is preliminary data.</text>
</comment>
<reference evidence="1 2" key="1">
    <citation type="submission" date="2016-01" db="EMBL/GenBank/DDBJ databases">
        <title>Genome sequence of the acidophilic iron oxidising Ferrovum strain Z-31.</title>
        <authorList>
            <person name="Poehlein A."/>
            <person name="Ullrich S.R."/>
            <person name="Schloemann M."/>
            <person name="Muehling M."/>
            <person name="Daniel R."/>
        </authorList>
    </citation>
    <scope>NUCLEOTIDE SEQUENCE [LARGE SCALE GENOMIC DNA]</scope>
    <source>
        <strain evidence="1 2">Z-31</strain>
    </source>
</reference>
<gene>
    <name evidence="1" type="ORF">FEMY_21050</name>
</gene>
<protein>
    <submittedName>
        <fullName evidence="1">Uncharacterized protein</fullName>
    </submittedName>
</protein>
<dbReference type="PATRIC" id="fig|1789004.3.peg.2182"/>
<keyword evidence="2" id="KW-1185">Reference proteome</keyword>